<dbReference type="HAMAP" id="MF_01539">
    <property type="entry name" value="TmcAL"/>
    <property type="match status" value="1"/>
</dbReference>
<protein>
    <recommendedName>
        <fullName evidence="2">tRNA(Met) cytidine acetate ligase</fullName>
        <ecNumber evidence="2">6.3.4.-</ecNumber>
    </recommendedName>
</protein>
<evidence type="ECO:0000313" key="3">
    <source>
        <dbReference type="EMBL" id="MBS5519128.1"/>
    </source>
</evidence>
<dbReference type="EC" id="6.3.4.-" evidence="2"/>
<dbReference type="PANTHER" id="PTHR37825:SF1">
    <property type="entry name" value="TRNA(MET) CYTIDINE ACETATE LIGASE"/>
    <property type="match status" value="1"/>
</dbReference>
<organism evidence="3 4">
    <name type="scientific">Acidaminococcus intestini</name>
    <dbReference type="NCBI Taxonomy" id="187327"/>
    <lineage>
        <taxon>Bacteria</taxon>
        <taxon>Bacillati</taxon>
        <taxon>Bacillota</taxon>
        <taxon>Negativicutes</taxon>
        <taxon>Acidaminococcales</taxon>
        <taxon>Acidaminococcaceae</taxon>
        <taxon>Acidaminococcus</taxon>
    </lineage>
</organism>
<gene>
    <name evidence="2" type="primary">tmcAL</name>
    <name evidence="3" type="ORF">KHX13_02150</name>
</gene>
<evidence type="ECO:0000256" key="1">
    <source>
        <dbReference type="ARBA" id="ARBA00022694"/>
    </source>
</evidence>
<dbReference type="AlphaFoldDB" id="A0A943I4U5"/>
<dbReference type="InterPro" id="IPR014729">
    <property type="entry name" value="Rossmann-like_a/b/a_fold"/>
</dbReference>
<sequence length="403" mass="44428">MESQPVAAITAEYNPFHKGHAHQINVIRETLGDVPIIAVMSGAVTQRGELALWDKWERARLALRNGVDLVLEIPAVSVLRSADHFAAGALSVMRHTGLVTHICFGMEDPDSAKLTRLAAEIPDIETFEKALKAGTSYAGSMALAYTKKDPAYASFFKGSNNLLALSYAKMARTVFPSATLLPILRKGTPYNEESRLTEKAPSAAALRHFLEEQGPEAIFFAAMGIKDKEEQAHLAALPSPLFHKQRLDLLTAYALESIDTEHLSRRIEVTEGLERALIKARGKGSFDAIAAACSGRRYSRSRIRRLLLQLLCAGETRAFTGLSDEAPYLRILAFSKRGRKLLHVMKKTATRPVFSLVNKDTPRHLDEEARRKLSLDLAATSLWELAATGTAKGRDYKEPPIKD</sequence>
<feature type="binding site" evidence="2">
    <location>
        <begin position="10"/>
        <end position="23"/>
    </location>
    <ligand>
        <name>ATP</name>
        <dbReference type="ChEBI" id="CHEBI:30616"/>
    </ligand>
</feature>
<comment type="function">
    <text evidence="2">Catalyzes the formation of N(4)-acetylcytidine (ac(4)C) at the wobble position of elongator tRNA(Met), using acetate and ATP as substrates. First activates an acetate ion to form acetyladenylate (Ac-AMP) and then transfers the acetyl group to tRNA to form ac(4)C34.</text>
</comment>
<dbReference type="GO" id="GO:0016879">
    <property type="term" value="F:ligase activity, forming carbon-nitrogen bonds"/>
    <property type="evidence" value="ECO:0007669"/>
    <property type="project" value="UniProtKB-UniRule"/>
</dbReference>
<evidence type="ECO:0000256" key="2">
    <source>
        <dbReference type="HAMAP-Rule" id="MF_01539"/>
    </source>
</evidence>
<reference evidence="3" key="1">
    <citation type="submission" date="2021-02" db="EMBL/GenBank/DDBJ databases">
        <title>Infant gut strain persistence is associated with maternal origin, phylogeny, and functional potential including surface adhesion and iron acquisition.</title>
        <authorList>
            <person name="Lou Y.C."/>
        </authorList>
    </citation>
    <scope>NUCLEOTIDE SEQUENCE</scope>
    <source>
        <strain evidence="3">L3_106_000M1_dasL3_106_000M1_concoct_15</strain>
    </source>
</reference>
<dbReference type="Proteomes" id="UP000754226">
    <property type="component" value="Unassembled WGS sequence"/>
</dbReference>
<comment type="caution">
    <text evidence="2">Lacks conserved residue(s) required for the propagation of feature annotation.</text>
</comment>
<feature type="binding site" evidence="2">
    <location>
        <position position="105"/>
    </location>
    <ligand>
        <name>ATP</name>
        <dbReference type="ChEBI" id="CHEBI:30616"/>
    </ligand>
</feature>
<keyword evidence="1 2" id="KW-0819">tRNA processing</keyword>
<accession>A0A943I4U5</accession>
<dbReference type="GO" id="GO:0005737">
    <property type="term" value="C:cytoplasm"/>
    <property type="evidence" value="ECO:0007669"/>
    <property type="project" value="UniProtKB-SubCell"/>
</dbReference>
<dbReference type="GO" id="GO:0000049">
    <property type="term" value="F:tRNA binding"/>
    <property type="evidence" value="ECO:0007669"/>
    <property type="project" value="UniProtKB-KW"/>
</dbReference>
<keyword evidence="2" id="KW-0694">RNA-binding</keyword>
<name>A0A943I4U5_9FIRM</name>
<keyword evidence="2" id="KW-0963">Cytoplasm</keyword>
<dbReference type="InterPro" id="IPR008513">
    <property type="entry name" value="tRNA(Met)_cyd_acetate_ligase"/>
</dbReference>
<feature type="binding site" evidence="2">
    <location>
        <position position="160"/>
    </location>
    <ligand>
        <name>ATP</name>
        <dbReference type="ChEBI" id="CHEBI:30616"/>
    </ligand>
</feature>
<comment type="similarity">
    <text evidence="2">Belongs to the TmcAL family.</text>
</comment>
<comment type="caution">
    <text evidence="3">The sequence shown here is derived from an EMBL/GenBank/DDBJ whole genome shotgun (WGS) entry which is preliminary data.</text>
</comment>
<keyword evidence="2" id="KW-0820">tRNA-binding</keyword>
<dbReference type="Gene3D" id="3.40.50.620">
    <property type="entry name" value="HUPs"/>
    <property type="match status" value="1"/>
</dbReference>
<keyword evidence="2" id="KW-0067">ATP-binding</keyword>
<dbReference type="EMBL" id="JAGZCZ010000002">
    <property type="protein sequence ID" value="MBS5519128.1"/>
    <property type="molecule type" value="Genomic_DNA"/>
</dbReference>
<keyword evidence="2" id="KW-0436">Ligase</keyword>
<feature type="binding site" evidence="2">
    <location>
        <position position="185"/>
    </location>
    <ligand>
        <name>ATP</name>
        <dbReference type="ChEBI" id="CHEBI:30616"/>
    </ligand>
</feature>
<dbReference type="Pfam" id="PF05636">
    <property type="entry name" value="HIGH_NTase1"/>
    <property type="match status" value="1"/>
</dbReference>
<dbReference type="GO" id="GO:0005524">
    <property type="term" value="F:ATP binding"/>
    <property type="evidence" value="ECO:0007669"/>
    <property type="project" value="UniProtKB-KW"/>
</dbReference>
<evidence type="ECO:0000313" key="4">
    <source>
        <dbReference type="Proteomes" id="UP000754226"/>
    </source>
</evidence>
<proteinExistence type="inferred from homology"/>
<dbReference type="SUPFAM" id="SSF52374">
    <property type="entry name" value="Nucleotidylyl transferase"/>
    <property type="match status" value="1"/>
</dbReference>
<dbReference type="GO" id="GO:0006400">
    <property type="term" value="P:tRNA modification"/>
    <property type="evidence" value="ECO:0007669"/>
    <property type="project" value="UniProtKB-UniRule"/>
</dbReference>
<keyword evidence="2" id="KW-0547">Nucleotide-binding</keyword>
<comment type="subcellular location">
    <subcellularLocation>
        <location evidence="2">Cytoplasm</location>
    </subcellularLocation>
</comment>
<dbReference type="PANTHER" id="PTHR37825">
    <property type="entry name" value="TRNA(MET) CYTIDINE ACETATE LIGASE"/>
    <property type="match status" value="1"/>
</dbReference>
<comment type="catalytic activity">
    <reaction evidence="2">
        <text>cytidine(34) in elongator tRNA(Met) + acetate + ATP = N(4)-acetylcytidine(34) in elongator tRNA(Met) + AMP + diphosphate</text>
        <dbReference type="Rhea" id="RHEA:58144"/>
        <dbReference type="Rhea" id="RHEA-COMP:10693"/>
        <dbReference type="Rhea" id="RHEA-COMP:10694"/>
        <dbReference type="ChEBI" id="CHEBI:30089"/>
        <dbReference type="ChEBI" id="CHEBI:30616"/>
        <dbReference type="ChEBI" id="CHEBI:33019"/>
        <dbReference type="ChEBI" id="CHEBI:74900"/>
        <dbReference type="ChEBI" id="CHEBI:82748"/>
        <dbReference type="ChEBI" id="CHEBI:456215"/>
    </reaction>
</comment>